<keyword evidence="1" id="KW-0805">Transcription regulation</keyword>
<evidence type="ECO:0000313" key="6">
    <source>
        <dbReference type="Proteomes" id="UP000290204"/>
    </source>
</evidence>
<dbReference type="Pfam" id="PF12833">
    <property type="entry name" value="HTH_18"/>
    <property type="match status" value="1"/>
</dbReference>
<accession>A0A4Q1CKC3</accession>
<proteinExistence type="predicted"/>
<keyword evidence="6" id="KW-1185">Reference proteome</keyword>
<reference evidence="5 6" key="1">
    <citation type="submission" date="2019-01" db="EMBL/GenBank/DDBJ databases">
        <title>Lacibacter sp. strain TTM-7.</title>
        <authorList>
            <person name="Chen W.-M."/>
        </authorList>
    </citation>
    <scope>NUCLEOTIDE SEQUENCE [LARGE SCALE GENOMIC DNA]</scope>
    <source>
        <strain evidence="5 6">TTM-7</strain>
    </source>
</reference>
<organism evidence="5 6">
    <name type="scientific">Lacibacter luteus</name>
    <dbReference type="NCBI Taxonomy" id="2508719"/>
    <lineage>
        <taxon>Bacteria</taxon>
        <taxon>Pseudomonadati</taxon>
        <taxon>Bacteroidota</taxon>
        <taxon>Chitinophagia</taxon>
        <taxon>Chitinophagales</taxon>
        <taxon>Chitinophagaceae</taxon>
        <taxon>Lacibacter</taxon>
    </lineage>
</organism>
<dbReference type="Gene3D" id="1.10.10.60">
    <property type="entry name" value="Homeodomain-like"/>
    <property type="match status" value="1"/>
</dbReference>
<dbReference type="AlphaFoldDB" id="A0A4Q1CKC3"/>
<dbReference type="InterPro" id="IPR046532">
    <property type="entry name" value="DUF6597"/>
</dbReference>
<dbReference type="SMART" id="SM00342">
    <property type="entry name" value="HTH_ARAC"/>
    <property type="match status" value="1"/>
</dbReference>
<feature type="domain" description="HTH araC/xylS-type" evidence="4">
    <location>
        <begin position="154"/>
        <end position="258"/>
    </location>
</feature>
<dbReference type="OrthoDB" id="323290at2"/>
<sequence>MSGLMNYRQYVPSQELQSFVRYFWSFDATLPEASHIFIKSFADRFPRLIFQNTTEHSSIHSVTGDVLPDCYISGADTTHTLAKMGNSFSHFGISFQPHALHWLFGIDAAELTNQMPSLTDLCHTRLTQQLAAAKNHRERIILTTAFLQEKLSKQHIYSWIPEYMNTNTGAEENSLSYLHKQYRYSERQLERSFKSATGLSFGKFQRICRFEKALQLLSSSTYSELTSLAFDLDFTDQSHFIKEFRSFAGVTPYSFIKQKNIGSESSSFLYTA</sequence>
<dbReference type="PROSITE" id="PS01124">
    <property type="entry name" value="HTH_ARAC_FAMILY_2"/>
    <property type="match status" value="1"/>
</dbReference>
<dbReference type="GO" id="GO:0003700">
    <property type="term" value="F:DNA-binding transcription factor activity"/>
    <property type="evidence" value="ECO:0007669"/>
    <property type="project" value="InterPro"/>
</dbReference>
<keyword evidence="3" id="KW-0804">Transcription</keyword>
<name>A0A4Q1CKC3_9BACT</name>
<dbReference type="GO" id="GO:0043565">
    <property type="term" value="F:sequence-specific DNA binding"/>
    <property type="evidence" value="ECO:0007669"/>
    <property type="project" value="InterPro"/>
</dbReference>
<dbReference type="Pfam" id="PF20240">
    <property type="entry name" value="DUF6597"/>
    <property type="match status" value="1"/>
</dbReference>
<dbReference type="SUPFAM" id="SSF46689">
    <property type="entry name" value="Homeodomain-like"/>
    <property type="match status" value="1"/>
</dbReference>
<dbReference type="InterPro" id="IPR018060">
    <property type="entry name" value="HTH_AraC"/>
</dbReference>
<keyword evidence="2" id="KW-0238">DNA-binding</keyword>
<evidence type="ECO:0000256" key="2">
    <source>
        <dbReference type="ARBA" id="ARBA00023125"/>
    </source>
</evidence>
<gene>
    <name evidence="5" type="ORF">ESA94_10035</name>
</gene>
<evidence type="ECO:0000256" key="3">
    <source>
        <dbReference type="ARBA" id="ARBA00023163"/>
    </source>
</evidence>
<dbReference type="EMBL" id="SDHW01000002">
    <property type="protein sequence ID" value="RXK60792.1"/>
    <property type="molecule type" value="Genomic_DNA"/>
</dbReference>
<dbReference type="PANTHER" id="PTHR46796:SF13">
    <property type="entry name" value="HTH-TYPE TRANSCRIPTIONAL ACTIVATOR RHAS"/>
    <property type="match status" value="1"/>
</dbReference>
<evidence type="ECO:0000259" key="4">
    <source>
        <dbReference type="PROSITE" id="PS01124"/>
    </source>
</evidence>
<dbReference type="RefSeq" id="WP_129130753.1">
    <property type="nucleotide sequence ID" value="NZ_SDHW01000002.1"/>
</dbReference>
<protein>
    <submittedName>
        <fullName evidence="5">AraC family transcriptional regulator</fullName>
    </submittedName>
</protein>
<dbReference type="Proteomes" id="UP000290204">
    <property type="component" value="Unassembled WGS sequence"/>
</dbReference>
<evidence type="ECO:0000313" key="5">
    <source>
        <dbReference type="EMBL" id="RXK60792.1"/>
    </source>
</evidence>
<dbReference type="InterPro" id="IPR050204">
    <property type="entry name" value="AraC_XylS_family_regulators"/>
</dbReference>
<dbReference type="PANTHER" id="PTHR46796">
    <property type="entry name" value="HTH-TYPE TRANSCRIPTIONAL ACTIVATOR RHAS-RELATED"/>
    <property type="match status" value="1"/>
</dbReference>
<comment type="caution">
    <text evidence="5">The sequence shown here is derived from an EMBL/GenBank/DDBJ whole genome shotgun (WGS) entry which is preliminary data.</text>
</comment>
<dbReference type="InterPro" id="IPR009057">
    <property type="entry name" value="Homeodomain-like_sf"/>
</dbReference>
<evidence type="ECO:0000256" key="1">
    <source>
        <dbReference type="ARBA" id="ARBA00023015"/>
    </source>
</evidence>